<comment type="caution">
    <text evidence="2">The sequence shown here is derived from an EMBL/GenBank/DDBJ whole genome shotgun (WGS) entry which is preliminary data.</text>
</comment>
<reference evidence="2 3" key="1">
    <citation type="submission" date="2020-08" db="EMBL/GenBank/DDBJ databases">
        <title>Genomic Encyclopedia of Type Strains, Phase IV (KMG-IV): sequencing the most valuable type-strain genomes for metagenomic binning, comparative biology and taxonomic classification.</title>
        <authorList>
            <person name="Goeker M."/>
        </authorList>
    </citation>
    <scope>NUCLEOTIDE SEQUENCE [LARGE SCALE GENOMIC DNA]</scope>
    <source>
        <strain evidence="2 3">DSM 103737</strain>
    </source>
</reference>
<keyword evidence="1" id="KW-0472">Membrane</keyword>
<keyword evidence="1" id="KW-1133">Transmembrane helix</keyword>
<dbReference type="InterPro" id="IPR007038">
    <property type="entry name" value="HupE_UreJ"/>
</dbReference>
<proteinExistence type="predicted"/>
<evidence type="ECO:0000256" key="1">
    <source>
        <dbReference type="SAM" id="Phobius"/>
    </source>
</evidence>
<dbReference type="EMBL" id="JACIEN010000001">
    <property type="protein sequence ID" value="MBB4015106.1"/>
    <property type="molecule type" value="Genomic_DNA"/>
</dbReference>
<name>A0A840BWD5_9HYPH</name>
<accession>A0A840BWD5</accession>
<dbReference type="AlphaFoldDB" id="A0A840BWD5"/>
<feature type="transmembrane region" description="Helical" evidence="1">
    <location>
        <begin position="91"/>
        <end position="114"/>
    </location>
</feature>
<feature type="transmembrane region" description="Helical" evidence="1">
    <location>
        <begin position="120"/>
        <end position="136"/>
    </location>
</feature>
<feature type="transmembrane region" description="Helical" evidence="1">
    <location>
        <begin position="148"/>
        <end position="168"/>
    </location>
</feature>
<evidence type="ECO:0000313" key="3">
    <source>
        <dbReference type="Proteomes" id="UP000577362"/>
    </source>
</evidence>
<sequence length="200" mass="19871">MAGSKFGAVGAAIWFLAVVAAGSALGHTGDDHGGGGFSSGFMHPLLGPDHVIAMVAVGLWGVFLGAPAIWVLPIVFPLVMALGGAFGMIEVPLPAVETGIALSAVVLGLCVAFALQPPLWAAALIVGAFAIFHGYAHGTEMPVASDALSYALGFVVATGLLHLCGIAFGNLARWPVGKMAVRAAGVVIALAGGAYLSGVA</sequence>
<dbReference type="Pfam" id="PF04955">
    <property type="entry name" value="HupE_UreJ"/>
    <property type="match status" value="1"/>
</dbReference>
<dbReference type="PIRSF" id="PIRSF016919">
    <property type="entry name" value="HupE_UreJ"/>
    <property type="match status" value="1"/>
</dbReference>
<organism evidence="2 3">
    <name type="scientific">Chelatococcus caeni</name>
    <dbReference type="NCBI Taxonomy" id="1348468"/>
    <lineage>
        <taxon>Bacteria</taxon>
        <taxon>Pseudomonadati</taxon>
        <taxon>Pseudomonadota</taxon>
        <taxon>Alphaproteobacteria</taxon>
        <taxon>Hyphomicrobiales</taxon>
        <taxon>Chelatococcaceae</taxon>
        <taxon>Chelatococcus</taxon>
    </lineage>
</organism>
<feature type="transmembrane region" description="Helical" evidence="1">
    <location>
        <begin position="50"/>
        <end position="79"/>
    </location>
</feature>
<gene>
    <name evidence="2" type="ORF">GGR16_000112</name>
</gene>
<dbReference type="RefSeq" id="WP_425486548.1">
    <property type="nucleotide sequence ID" value="NZ_JACIEN010000001.1"/>
</dbReference>
<protein>
    <submittedName>
        <fullName evidence="2">Urease accessory protein</fullName>
    </submittedName>
</protein>
<keyword evidence="3" id="KW-1185">Reference proteome</keyword>
<dbReference type="Proteomes" id="UP000577362">
    <property type="component" value="Unassembled WGS sequence"/>
</dbReference>
<keyword evidence="1" id="KW-0812">Transmembrane</keyword>
<evidence type="ECO:0000313" key="2">
    <source>
        <dbReference type="EMBL" id="MBB4015106.1"/>
    </source>
</evidence>
<feature type="transmembrane region" description="Helical" evidence="1">
    <location>
        <begin position="180"/>
        <end position="199"/>
    </location>
</feature>